<evidence type="ECO:0000256" key="9">
    <source>
        <dbReference type="ARBA" id="ARBA00022722"/>
    </source>
</evidence>
<keyword evidence="5" id="KW-1048">Host nucleus</keyword>
<dbReference type="GO" id="GO:0003723">
    <property type="term" value="F:RNA binding"/>
    <property type="evidence" value="ECO:0007669"/>
    <property type="project" value="InterPro"/>
</dbReference>
<comment type="cofactor">
    <cofactor evidence="1">
        <name>Mn(2+)</name>
        <dbReference type="ChEBI" id="CHEBI:29035"/>
    </cofactor>
</comment>
<evidence type="ECO:0000256" key="10">
    <source>
        <dbReference type="ARBA" id="ARBA00022723"/>
    </source>
</evidence>
<keyword evidence="6" id="KW-0808">Transferase</keyword>
<keyword evidence="13" id="KW-0378">Hydrolase</keyword>
<dbReference type="Gene3D" id="3.40.1310.20">
    <property type="match status" value="1"/>
</dbReference>
<dbReference type="GO" id="GO:0016787">
    <property type="term" value="F:hydrolase activity"/>
    <property type="evidence" value="ECO:0007669"/>
    <property type="project" value="UniProtKB-KW"/>
</dbReference>
<evidence type="ECO:0000256" key="8">
    <source>
        <dbReference type="ARBA" id="ARBA00022705"/>
    </source>
</evidence>
<evidence type="ECO:0000256" key="7">
    <source>
        <dbReference type="ARBA" id="ARBA00022695"/>
    </source>
</evidence>
<keyword evidence="14" id="KW-0190">Covalent protein-DNA linkage</keyword>
<keyword evidence="15" id="KW-0238">DNA-binding</keyword>
<evidence type="ECO:0000256" key="11">
    <source>
        <dbReference type="ARBA" id="ARBA00022741"/>
    </source>
</evidence>
<evidence type="ECO:0000256" key="17">
    <source>
        <dbReference type="ARBA" id="ARBA00030754"/>
    </source>
</evidence>
<evidence type="ECO:0000256" key="4">
    <source>
        <dbReference type="ARBA" id="ARBA00014531"/>
    </source>
</evidence>
<dbReference type="EMBL" id="MW182844">
    <property type="protein sequence ID" value="QTE03514.1"/>
    <property type="molecule type" value="Genomic_DNA"/>
</dbReference>
<dbReference type="SUPFAM" id="SSF52540">
    <property type="entry name" value="P-loop containing nucleoside triphosphate hydrolases"/>
    <property type="match status" value="1"/>
</dbReference>
<keyword evidence="8" id="KW-0235">DNA replication</keyword>
<comment type="similarity">
    <text evidence="3">Belongs to the nanoviruses/circoviruses replication-associated protein family.</text>
</comment>
<dbReference type="GO" id="GO:0006260">
    <property type="term" value="P:DNA replication"/>
    <property type="evidence" value="ECO:0007669"/>
    <property type="project" value="UniProtKB-KW"/>
</dbReference>
<evidence type="ECO:0000256" key="3">
    <source>
        <dbReference type="ARBA" id="ARBA00008545"/>
    </source>
</evidence>
<dbReference type="PROSITE" id="PS52020">
    <property type="entry name" value="CRESS_DNA_REP"/>
    <property type="match status" value="1"/>
</dbReference>
<evidence type="ECO:0000256" key="6">
    <source>
        <dbReference type="ARBA" id="ARBA00022679"/>
    </source>
</evidence>
<evidence type="ECO:0000256" key="1">
    <source>
        <dbReference type="ARBA" id="ARBA00001936"/>
    </source>
</evidence>
<dbReference type="InterPro" id="IPR049912">
    <property type="entry name" value="CRESS_DNA_REP"/>
</dbReference>
<name>A0A8A4XCM5_9VIRU</name>
<keyword evidence="16" id="KW-0511">Multifunctional enzyme</keyword>
<dbReference type="GO" id="GO:0004519">
    <property type="term" value="F:endonuclease activity"/>
    <property type="evidence" value="ECO:0007669"/>
    <property type="project" value="UniProtKB-KW"/>
</dbReference>
<evidence type="ECO:0000313" key="22">
    <source>
        <dbReference type="EMBL" id="QTE03514.1"/>
    </source>
</evidence>
<dbReference type="GO" id="GO:0042025">
    <property type="term" value="C:host cell nucleus"/>
    <property type="evidence" value="ECO:0007669"/>
    <property type="project" value="UniProtKB-SubCell"/>
</dbReference>
<evidence type="ECO:0000256" key="5">
    <source>
        <dbReference type="ARBA" id="ARBA00022562"/>
    </source>
</evidence>
<sequence length="421" mass="47473">MNYTPVCVQLVVDMINSARYGICGYEVCPTTGTPHLQGFVYWDNAKEFQYMRHFVPRARFSVKYARATGDHNKAYCAKEGKLLIEVGSPPRPGDRTDVQETYRILRSGGGMRDIAGAQLGHQCLRIAETWLKYHEPPRSVKPDIYWICGPPGSGKTRGAYQILGTEDVYTAPRTTSKFWDGYDGHANVLIDDIRKDWCKFVELLGITDRYAYQVEVKGSSRQMRATKMVITCPYTPEELFRDVGENLEQLTGRLTAIVYVDGKVSSRPPPRQCTLGPDGQLVDIVDDKGNDATGDDQGIREGPLQEETPARDIGIGYRRTPFDINENIQCKNNLGVRIAPDDAFQPQSSRPCQVEEKCDQKRRLQKRPYSGRYRPIEEAICFPQESSLCSSGTDESDGECVTHTHCSKDDNYVEDEYVDSC</sequence>
<feature type="region of interest" description="Disordered" evidence="20">
    <location>
        <begin position="289"/>
        <end position="308"/>
    </location>
</feature>
<dbReference type="GO" id="GO:0016779">
    <property type="term" value="F:nucleotidyltransferase activity"/>
    <property type="evidence" value="ECO:0007669"/>
    <property type="project" value="UniProtKB-KW"/>
</dbReference>
<evidence type="ECO:0000256" key="20">
    <source>
        <dbReference type="SAM" id="MobiDB-lite"/>
    </source>
</evidence>
<protein>
    <recommendedName>
        <fullName evidence="4">Replication-associated protein</fullName>
    </recommendedName>
    <alternativeName>
        <fullName evidence="17">ATP-dependent helicase Rep</fullName>
    </alternativeName>
    <alternativeName>
        <fullName evidence="18">RepP</fullName>
    </alternativeName>
</protein>
<proteinExistence type="inferred from homology"/>
<dbReference type="GO" id="GO:0003677">
    <property type="term" value="F:DNA binding"/>
    <property type="evidence" value="ECO:0007669"/>
    <property type="project" value="UniProtKB-KW"/>
</dbReference>
<evidence type="ECO:0000256" key="18">
    <source>
        <dbReference type="ARBA" id="ARBA00032243"/>
    </source>
</evidence>
<dbReference type="Pfam" id="PF00910">
    <property type="entry name" value="RNA_helicase"/>
    <property type="match status" value="1"/>
</dbReference>
<keyword evidence="9" id="KW-0540">Nuclease</keyword>
<dbReference type="GO" id="GO:0046872">
    <property type="term" value="F:metal ion binding"/>
    <property type="evidence" value="ECO:0007669"/>
    <property type="project" value="UniProtKB-KW"/>
</dbReference>
<evidence type="ECO:0000256" key="13">
    <source>
        <dbReference type="ARBA" id="ARBA00022801"/>
    </source>
</evidence>
<feature type="domain" description="CRESS-DNA virus Rep endonuclease" evidence="21">
    <location>
        <begin position="1"/>
        <end position="89"/>
    </location>
</feature>
<evidence type="ECO:0000256" key="12">
    <source>
        <dbReference type="ARBA" id="ARBA00022759"/>
    </source>
</evidence>
<evidence type="ECO:0000259" key="21">
    <source>
        <dbReference type="PROSITE" id="PS52020"/>
    </source>
</evidence>
<comment type="subcellular location">
    <subcellularLocation>
        <location evidence="2">Host nucleus</location>
    </subcellularLocation>
</comment>
<keyword evidence="10" id="KW-0479">Metal-binding</keyword>
<comment type="catalytic activity">
    <reaction evidence="19">
        <text>ATP + H2O = ADP + phosphate + H(+)</text>
        <dbReference type="Rhea" id="RHEA:13065"/>
        <dbReference type="ChEBI" id="CHEBI:15377"/>
        <dbReference type="ChEBI" id="CHEBI:15378"/>
        <dbReference type="ChEBI" id="CHEBI:30616"/>
        <dbReference type="ChEBI" id="CHEBI:43474"/>
        <dbReference type="ChEBI" id="CHEBI:456216"/>
    </reaction>
</comment>
<dbReference type="GO" id="GO:0003724">
    <property type="term" value="F:RNA helicase activity"/>
    <property type="evidence" value="ECO:0007669"/>
    <property type="project" value="InterPro"/>
</dbReference>
<dbReference type="Gene3D" id="3.40.50.300">
    <property type="entry name" value="P-loop containing nucleotide triphosphate hydrolases"/>
    <property type="match status" value="1"/>
</dbReference>
<evidence type="ECO:0000256" key="16">
    <source>
        <dbReference type="ARBA" id="ARBA00023268"/>
    </source>
</evidence>
<dbReference type="InterPro" id="IPR027417">
    <property type="entry name" value="P-loop_NTPase"/>
</dbReference>
<evidence type="ECO:0000256" key="2">
    <source>
        <dbReference type="ARBA" id="ARBA00004147"/>
    </source>
</evidence>
<evidence type="ECO:0000256" key="19">
    <source>
        <dbReference type="ARBA" id="ARBA00049360"/>
    </source>
</evidence>
<organism evidence="22">
    <name type="scientific">Luscinia cyane CRESS-DNA-virus sp</name>
    <dbReference type="NCBI Taxonomy" id="2815040"/>
    <lineage>
        <taxon>Viruses</taxon>
        <taxon>Monodnaviria</taxon>
        <taxon>Shotokuvirae</taxon>
        <taxon>Cressdnaviricota</taxon>
    </lineage>
</organism>
<keyword evidence="11" id="KW-0547">Nucleotide-binding</keyword>
<dbReference type="InterPro" id="IPR000605">
    <property type="entry name" value="Helicase_SF3_ssDNA/RNA_vir"/>
</dbReference>
<keyword evidence="7" id="KW-0548">Nucleotidyltransferase</keyword>
<evidence type="ECO:0000256" key="14">
    <source>
        <dbReference type="ARBA" id="ARBA00023124"/>
    </source>
</evidence>
<reference evidence="22" key="1">
    <citation type="submission" date="2020-10" db="EMBL/GenBank/DDBJ databases">
        <title>CRESS DNA virus dark matter in the feces of wild birds.</title>
        <authorList>
            <person name="Yang S."/>
            <person name="Zhang W."/>
        </authorList>
    </citation>
    <scope>NUCLEOTIDE SEQUENCE</scope>
    <source>
        <strain evidence="22">Sbr121cre6</strain>
    </source>
</reference>
<keyword evidence="12" id="KW-0255">Endonuclease</keyword>
<evidence type="ECO:0000256" key="15">
    <source>
        <dbReference type="ARBA" id="ARBA00023125"/>
    </source>
</evidence>
<dbReference type="GO" id="GO:0000166">
    <property type="term" value="F:nucleotide binding"/>
    <property type="evidence" value="ECO:0007669"/>
    <property type="project" value="UniProtKB-KW"/>
</dbReference>
<accession>A0A8A4XCM5</accession>